<dbReference type="eggNOG" id="ENOG502S3NG">
    <property type="taxonomic scope" value="Eukaryota"/>
</dbReference>
<evidence type="ECO:0000313" key="1">
    <source>
        <dbReference type="EMBL" id="ESW21641.1"/>
    </source>
</evidence>
<proteinExistence type="predicted"/>
<dbReference type="InterPro" id="IPR022251">
    <property type="entry name" value="DUF3774_wound-induced"/>
</dbReference>
<accession>V7BYJ1</accession>
<dbReference type="Pfam" id="PF12609">
    <property type="entry name" value="DUF3774"/>
    <property type="match status" value="1"/>
</dbReference>
<dbReference type="PANTHER" id="PTHR33090">
    <property type="entry name" value="DUF3774 DOMAIN PROTEIN-RELATED"/>
    <property type="match status" value="1"/>
</dbReference>
<sequence>MGHAFGIRYLCNNSHSCIRYNSSRIRLGWPTKGIEGSRDVFSAFRPRIGKSIMYIGRNIPFPPRIKTTHPNISSKAIAVNMSAATRAWIVASSIGAVEALKDQLGVCRWNYALRSLQQHAKSNIRSYTQAKSLSSVTSAAVPNKVNRTKEESMRKVMDLGCWGPNTIRF</sequence>
<dbReference type="OrthoDB" id="691528at2759"/>
<name>V7BYJ1_PHAVU</name>
<gene>
    <name evidence="1" type="ORF">PHAVU_005G087200g</name>
</gene>
<evidence type="ECO:0008006" key="3">
    <source>
        <dbReference type="Google" id="ProtNLM"/>
    </source>
</evidence>
<reference evidence="2" key="1">
    <citation type="journal article" date="2014" name="Nat. Genet.">
        <title>A reference genome for common bean and genome-wide analysis of dual domestications.</title>
        <authorList>
            <person name="Schmutz J."/>
            <person name="McClean P.E."/>
            <person name="Mamidi S."/>
            <person name="Wu G.A."/>
            <person name="Cannon S.B."/>
            <person name="Grimwood J."/>
            <person name="Jenkins J."/>
            <person name="Shu S."/>
            <person name="Song Q."/>
            <person name="Chavarro C."/>
            <person name="Torres-Torres M."/>
            <person name="Geffroy V."/>
            <person name="Moghaddam S.M."/>
            <person name="Gao D."/>
            <person name="Abernathy B."/>
            <person name="Barry K."/>
            <person name="Blair M."/>
            <person name="Brick M.A."/>
            <person name="Chovatia M."/>
            <person name="Gepts P."/>
            <person name="Goodstein D.M."/>
            <person name="Gonzales M."/>
            <person name="Hellsten U."/>
            <person name="Hyten D.L."/>
            <person name="Jia G."/>
            <person name="Kelly J.D."/>
            <person name="Kudrna D."/>
            <person name="Lee R."/>
            <person name="Richard M.M."/>
            <person name="Miklas P.N."/>
            <person name="Osorno J.M."/>
            <person name="Rodrigues J."/>
            <person name="Thareau V."/>
            <person name="Urrea C.A."/>
            <person name="Wang M."/>
            <person name="Yu Y."/>
            <person name="Zhang M."/>
            <person name="Wing R.A."/>
            <person name="Cregan P.B."/>
            <person name="Rokhsar D.S."/>
            <person name="Jackson S.A."/>
        </authorList>
    </citation>
    <scope>NUCLEOTIDE SEQUENCE [LARGE SCALE GENOMIC DNA]</scope>
    <source>
        <strain evidence="2">cv. G19833</strain>
    </source>
</reference>
<dbReference type="EMBL" id="CM002292">
    <property type="protein sequence ID" value="ESW21641.1"/>
    <property type="molecule type" value="Genomic_DNA"/>
</dbReference>
<evidence type="ECO:0000313" key="2">
    <source>
        <dbReference type="Proteomes" id="UP000000226"/>
    </source>
</evidence>
<keyword evidence="2" id="KW-1185">Reference proteome</keyword>
<dbReference type="STRING" id="3885.V7BYJ1"/>
<dbReference type="AlphaFoldDB" id="V7BYJ1"/>
<organism evidence="1 2">
    <name type="scientific">Phaseolus vulgaris</name>
    <name type="common">Kidney bean</name>
    <name type="synonym">French bean</name>
    <dbReference type="NCBI Taxonomy" id="3885"/>
    <lineage>
        <taxon>Eukaryota</taxon>
        <taxon>Viridiplantae</taxon>
        <taxon>Streptophyta</taxon>
        <taxon>Embryophyta</taxon>
        <taxon>Tracheophyta</taxon>
        <taxon>Spermatophyta</taxon>
        <taxon>Magnoliopsida</taxon>
        <taxon>eudicotyledons</taxon>
        <taxon>Gunneridae</taxon>
        <taxon>Pentapetalae</taxon>
        <taxon>rosids</taxon>
        <taxon>fabids</taxon>
        <taxon>Fabales</taxon>
        <taxon>Fabaceae</taxon>
        <taxon>Papilionoideae</taxon>
        <taxon>50 kb inversion clade</taxon>
        <taxon>NPAAA clade</taxon>
        <taxon>indigoferoid/millettioid clade</taxon>
        <taxon>Phaseoleae</taxon>
        <taxon>Phaseolus</taxon>
    </lineage>
</organism>
<dbReference type="Gramene" id="ESW21641">
    <property type="protein sequence ID" value="ESW21641"/>
    <property type="gene ID" value="PHAVU_005G087200g"/>
</dbReference>
<dbReference type="Proteomes" id="UP000000226">
    <property type="component" value="Chromosome 5"/>
</dbReference>
<protein>
    <recommendedName>
        <fullName evidence="3">Wound-responsive family protein</fullName>
    </recommendedName>
</protein>